<dbReference type="InterPro" id="IPR036390">
    <property type="entry name" value="WH_DNA-bd_sf"/>
</dbReference>
<evidence type="ECO:0000313" key="2">
    <source>
        <dbReference type="EMBL" id="MCS5724573.1"/>
    </source>
</evidence>
<dbReference type="AlphaFoldDB" id="A0AA41XDP2"/>
<dbReference type="InterPro" id="IPR036388">
    <property type="entry name" value="WH-like_DNA-bd_sf"/>
</dbReference>
<dbReference type="SUPFAM" id="SSF46785">
    <property type="entry name" value="Winged helix' DNA-binding domain"/>
    <property type="match status" value="1"/>
</dbReference>
<feature type="domain" description="Transcription regulator PadR N-terminal" evidence="1">
    <location>
        <begin position="10"/>
        <end position="55"/>
    </location>
</feature>
<comment type="caution">
    <text evidence="2">The sequence shown here is derived from an EMBL/GenBank/DDBJ whole genome shotgun (WGS) entry which is preliminary data.</text>
</comment>
<dbReference type="Gene3D" id="1.10.10.10">
    <property type="entry name" value="Winged helix-like DNA-binding domain superfamily/Winged helix DNA-binding domain"/>
    <property type="match status" value="1"/>
</dbReference>
<name>A0AA41XDP2_9MICO</name>
<reference evidence="2" key="1">
    <citation type="submission" date="2022-08" db="EMBL/GenBank/DDBJ databases">
        <authorList>
            <person name="Deng Y."/>
            <person name="Han X.-F."/>
            <person name="Zhang Y.-Q."/>
        </authorList>
    </citation>
    <scope>NUCLEOTIDE SEQUENCE</scope>
    <source>
        <strain evidence="2">CPCC 203407</strain>
    </source>
</reference>
<dbReference type="Pfam" id="PF03551">
    <property type="entry name" value="PadR"/>
    <property type="match status" value="1"/>
</dbReference>
<keyword evidence="3" id="KW-1185">Reference proteome</keyword>
<gene>
    <name evidence="2" type="ORF">N1028_01555</name>
</gene>
<evidence type="ECO:0000259" key="1">
    <source>
        <dbReference type="Pfam" id="PF03551"/>
    </source>
</evidence>
<dbReference type="Proteomes" id="UP001165587">
    <property type="component" value="Unassembled WGS sequence"/>
</dbReference>
<proteinExistence type="predicted"/>
<accession>A0AA41XDP2</accession>
<protein>
    <submittedName>
        <fullName evidence="2">PadR family transcriptional regulator</fullName>
    </submittedName>
</protein>
<dbReference type="InterPro" id="IPR005149">
    <property type="entry name" value="Tscrpt_reg_PadR_N"/>
</dbReference>
<sequence>MGRDAGLGGVGDASVYGTRRRLHAAGALSSYVAPSGGGPHREYYAINSEGRDMLSRQRII</sequence>
<dbReference type="EMBL" id="JANLCK010000001">
    <property type="protein sequence ID" value="MCS5724573.1"/>
    <property type="molecule type" value="Genomic_DNA"/>
</dbReference>
<evidence type="ECO:0000313" key="3">
    <source>
        <dbReference type="Proteomes" id="UP001165587"/>
    </source>
</evidence>
<organism evidence="2 3">
    <name type="scientific">Herbiconiux oxytropis</name>
    <dbReference type="NCBI Taxonomy" id="2970915"/>
    <lineage>
        <taxon>Bacteria</taxon>
        <taxon>Bacillati</taxon>
        <taxon>Actinomycetota</taxon>
        <taxon>Actinomycetes</taxon>
        <taxon>Micrococcales</taxon>
        <taxon>Microbacteriaceae</taxon>
        <taxon>Herbiconiux</taxon>
    </lineage>
</organism>